<reference evidence="2 3" key="1">
    <citation type="submission" date="2014-06" db="EMBL/GenBank/DDBJ databases">
        <authorList>
            <person name="Ngugi D.K."/>
            <person name="Blom J."/>
            <person name="Alam I."/>
            <person name="Rashid M."/>
            <person name="Ba Alawi W."/>
            <person name="Zhang G."/>
            <person name="Hikmawan T."/>
            <person name="Guan Y."/>
            <person name="Antunes A."/>
            <person name="Siam R."/>
            <person name="Eldorry H."/>
            <person name="Bajic V."/>
            <person name="Stingl U."/>
        </authorList>
    </citation>
    <scope>NUCLEOTIDE SEQUENCE [LARGE SCALE GENOMIC DNA]</scope>
    <source>
        <strain evidence="2">SCGC AAA799-E16</strain>
    </source>
</reference>
<evidence type="ECO:0000313" key="2">
    <source>
        <dbReference type="EMBL" id="KER06114.1"/>
    </source>
</evidence>
<dbReference type="Pfam" id="PF05893">
    <property type="entry name" value="LuxC"/>
    <property type="match status" value="1"/>
</dbReference>
<dbReference type="Proteomes" id="UP000028027">
    <property type="component" value="Unassembled WGS sequence"/>
</dbReference>
<protein>
    <submittedName>
        <fullName evidence="2">Acyl-CoA reductase protein</fullName>
        <ecNumber evidence="2">1.2.1.50</ecNumber>
    </submittedName>
</protein>
<comment type="caution">
    <text evidence="2">The sequence shown here is derived from an EMBL/GenBank/DDBJ whole genome shotgun (WGS) entry which is preliminary data.</text>
</comment>
<dbReference type="AlphaFoldDB" id="A0A081S5B1"/>
<organism evidence="2 3">
    <name type="scientific">Marine Group I thaumarchaeote SCGC AAA799-E16</name>
    <dbReference type="NCBI Taxonomy" id="1502292"/>
    <lineage>
        <taxon>Archaea</taxon>
        <taxon>Nitrososphaerota</taxon>
        <taxon>Marine Group I</taxon>
    </lineage>
</organism>
<keyword evidence="2" id="KW-0560">Oxidoreductase</keyword>
<proteinExistence type="predicted"/>
<dbReference type="SUPFAM" id="SSF53720">
    <property type="entry name" value="ALDH-like"/>
    <property type="match status" value="1"/>
</dbReference>
<name>A0A081S5B1_9ARCH</name>
<sequence>MTRVLLSRGQTIEQTSKSIEKVIEDINEQRMWIHSQHIDELLEFFEELGKYWAENFSKEIGINAKHLISFLSKENLGKKLDIALRGNRGVLEKFIDLSDPELVFHAQPRGIVVHWIAGNVDILGVFSVIQAVITKNVSIIKAPAKFELLLKLIKSIEDVKTEKISGKDLLKCIGIVYVDRDDIKNQELLSKNADVRIAWGGEEAVKSILSLSKSPFCEDIIYGPKYSYSIIDEESLSKNSEKIAQRIAMDVSMFDQYACSSPHTIFIESNNENTIENFAKEVAKSLDDVNRILIPKKETSSDKALEILDVRTEYELKGDVISSKGTEWTVIVSKETNLAKPTFSRVVHIRKLDREKLQKENSSRKIQTIAIVMEKEKRYEMIDKLTLLAGDRCPNVGNMSLFDSPWDGMFGMDRMVRWITTYKNG</sequence>
<keyword evidence="1" id="KW-0521">NADP</keyword>
<dbReference type="GO" id="GO:0008218">
    <property type="term" value="P:bioluminescence"/>
    <property type="evidence" value="ECO:0007669"/>
    <property type="project" value="InterPro"/>
</dbReference>
<dbReference type="InterPro" id="IPR016161">
    <property type="entry name" value="Ald_DH/histidinol_DH"/>
</dbReference>
<keyword evidence="3" id="KW-1185">Reference proteome</keyword>
<dbReference type="GO" id="GO:0003995">
    <property type="term" value="F:acyl-CoA dehydrogenase activity"/>
    <property type="evidence" value="ECO:0007669"/>
    <property type="project" value="InterPro"/>
</dbReference>
<gene>
    <name evidence="2" type="primary">luxC</name>
    <name evidence="2" type="ORF">AAA799E16_01213</name>
</gene>
<dbReference type="EMBL" id="JNVL01000016">
    <property type="protein sequence ID" value="KER06114.1"/>
    <property type="molecule type" value="Genomic_DNA"/>
</dbReference>
<evidence type="ECO:0000256" key="1">
    <source>
        <dbReference type="ARBA" id="ARBA00022857"/>
    </source>
</evidence>
<evidence type="ECO:0000313" key="3">
    <source>
        <dbReference type="Proteomes" id="UP000028027"/>
    </source>
</evidence>
<dbReference type="InterPro" id="IPR008670">
    <property type="entry name" value="CoA_reduct_LuxC"/>
</dbReference>
<accession>A0A081S5B1</accession>
<dbReference type="EC" id="1.2.1.50" evidence="2"/>